<dbReference type="AlphaFoldDB" id="A0A7C8MFI7"/>
<dbReference type="EMBL" id="JAADJZ010000020">
    <property type="protein sequence ID" value="KAF2868164.1"/>
    <property type="molecule type" value="Genomic_DNA"/>
</dbReference>
<reference evidence="2 3" key="1">
    <citation type="submission" date="2020-01" db="EMBL/GenBank/DDBJ databases">
        <authorList>
            <consortium name="DOE Joint Genome Institute"/>
            <person name="Haridas S."/>
            <person name="Albert R."/>
            <person name="Binder M."/>
            <person name="Bloem J."/>
            <person name="Labutti K."/>
            <person name="Salamov A."/>
            <person name="Andreopoulos B."/>
            <person name="Baker S.E."/>
            <person name="Barry K."/>
            <person name="Bills G."/>
            <person name="Bluhm B.H."/>
            <person name="Cannon C."/>
            <person name="Castanera R."/>
            <person name="Culley D.E."/>
            <person name="Daum C."/>
            <person name="Ezra D."/>
            <person name="Gonzalez J.B."/>
            <person name="Henrissat B."/>
            <person name="Kuo A."/>
            <person name="Liang C."/>
            <person name="Lipzen A."/>
            <person name="Lutzoni F."/>
            <person name="Magnuson J."/>
            <person name="Mondo S."/>
            <person name="Nolan M."/>
            <person name="Ohm R."/>
            <person name="Pangilinan J."/>
            <person name="Park H.-J.H."/>
            <person name="Ramirez L."/>
            <person name="Alfaro M."/>
            <person name="Sun H."/>
            <person name="Tritt A."/>
            <person name="Yoshinaga Y."/>
            <person name="Zwiers L.-H.L."/>
            <person name="Turgeon B.G."/>
            <person name="Goodwin S.B."/>
            <person name="Spatafora J.W."/>
            <person name="Crous P.W."/>
            <person name="Grigoriev I.V."/>
        </authorList>
    </citation>
    <scope>NUCLEOTIDE SEQUENCE [LARGE SCALE GENOMIC DNA]</scope>
    <source>
        <strain evidence="2 3">CBS 611.86</strain>
    </source>
</reference>
<name>A0A7C8MFI7_9PLEO</name>
<evidence type="ECO:0000256" key="1">
    <source>
        <dbReference type="SAM" id="MobiDB-lite"/>
    </source>
</evidence>
<keyword evidence="3" id="KW-1185">Reference proteome</keyword>
<evidence type="ECO:0000313" key="2">
    <source>
        <dbReference type="EMBL" id="KAF2868164.1"/>
    </source>
</evidence>
<dbReference type="Proteomes" id="UP000481861">
    <property type="component" value="Unassembled WGS sequence"/>
</dbReference>
<organism evidence="2 3">
    <name type="scientific">Massariosphaeria phaeospora</name>
    <dbReference type="NCBI Taxonomy" id="100035"/>
    <lineage>
        <taxon>Eukaryota</taxon>
        <taxon>Fungi</taxon>
        <taxon>Dikarya</taxon>
        <taxon>Ascomycota</taxon>
        <taxon>Pezizomycotina</taxon>
        <taxon>Dothideomycetes</taxon>
        <taxon>Pleosporomycetidae</taxon>
        <taxon>Pleosporales</taxon>
        <taxon>Pleosporales incertae sedis</taxon>
        <taxon>Massariosphaeria</taxon>
    </lineage>
</organism>
<protein>
    <submittedName>
        <fullName evidence="2">Uncharacterized protein</fullName>
    </submittedName>
</protein>
<evidence type="ECO:0000313" key="3">
    <source>
        <dbReference type="Proteomes" id="UP000481861"/>
    </source>
</evidence>
<feature type="region of interest" description="Disordered" evidence="1">
    <location>
        <begin position="92"/>
        <end position="112"/>
    </location>
</feature>
<sequence>MVPMSISTSTYSARSNTCTLSPYHHYTVSLPKTPIPQTYPFVLSIANKATKFTSYRFPLRTAPKFCSSDPDSRTDYDAILLHPHIHPVALQRVPKPPKSHRTPSRPISTPPPPLLLNISLPPAAAPPPPTRLPVLALAILHPPSNPPDPFPIRSASPILLQRLHQRALHHHPLHLPPLLRPPRLSLLLRTLLRRRRSSAAQTRRSPRRAALHQARQETRVPAYAGGHAVRHAELH</sequence>
<proteinExistence type="predicted"/>
<feature type="region of interest" description="Disordered" evidence="1">
    <location>
        <begin position="195"/>
        <end position="235"/>
    </location>
</feature>
<gene>
    <name evidence="2" type="ORF">BDV95DRAFT_158667</name>
</gene>
<accession>A0A7C8MFI7</accession>
<comment type="caution">
    <text evidence="2">The sequence shown here is derived from an EMBL/GenBank/DDBJ whole genome shotgun (WGS) entry which is preliminary data.</text>
</comment>